<organism evidence="5 6">
    <name type="scientific">Paraburkholderia phenoliruptrix</name>
    <dbReference type="NCBI Taxonomy" id="252970"/>
    <lineage>
        <taxon>Bacteria</taxon>
        <taxon>Pseudomonadati</taxon>
        <taxon>Pseudomonadota</taxon>
        <taxon>Betaproteobacteria</taxon>
        <taxon>Burkholderiales</taxon>
        <taxon>Burkholderiaceae</taxon>
        <taxon>Paraburkholderia</taxon>
    </lineage>
</organism>
<dbReference type="Pfam" id="PF01420">
    <property type="entry name" value="Methylase_S"/>
    <property type="match status" value="2"/>
</dbReference>
<sequence length="461" mass="49833">MGVTTISKNCVISAPRMRDKGDAIPTDWRFVSVEDIAATRANAIVGGPFGSDLVSKDYVSVGVPVIRGQNMAHHYVSGDFAFVSPDKAKQLQANTARAGDLIFTQRGTLGQVSLVPGAPFDEYVVSQSQMKLELDARKASAEYVYQYFVSAPGQKQIIDSAIQTGVPHTNLGILKKYEIPFPPTLMEQEAIGEALSDADALIESLSRVLAKKRQVKQGAMQELLSGKKRLPGFDAPWGRVTIGSFTSCTAGGTPSTNIDAYWGGNIPWMSSGELHLKHVYGVDGRITDEGLRNSSTKWIPAGCVLIGLAGQGKTRGTVAMNHIPLCTNQSIAAILPVDSYDARFLYFNLDSRYEELRELSAGDGGRGGLNLNLIRGLEVPIPCLDEQRAIAQLLADMESDIVVVDSRLAKARAVKQGMMQELLTGRIRLVQPAPNAKLSRARFADDNIASTVAERRTLLNG</sequence>
<accession>A0A6J5K4L4</accession>
<proteinExistence type="inferred from homology"/>
<dbReference type="PANTHER" id="PTHR30408">
    <property type="entry name" value="TYPE-1 RESTRICTION ENZYME ECOKI SPECIFICITY PROTEIN"/>
    <property type="match status" value="1"/>
</dbReference>
<evidence type="ECO:0000259" key="4">
    <source>
        <dbReference type="Pfam" id="PF01420"/>
    </source>
</evidence>
<keyword evidence="3" id="KW-0238">DNA-binding</keyword>
<dbReference type="Gene3D" id="3.90.220.20">
    <property type="entry name" value="DNA methylase specificity domains"/>
    <property type="match status" value="2"/>
</dbReference>
<reference evidence="5 6" key="1">
    <citation type="submission" date="2020-04" db="EMBL/GenBank/DDBJ databases">
        <authorList>
            <person name="De Canck E."/>
        </authorList>
    </citation>
    <scope>NUCLEOTIDE SEQUENCE [LARGE SCALE GENOMIC DNA]</scope>
    <source>
        <strain evidence="5 6">LMG 9964</strain>
    </source>
</reference>
<dbReference type="GO" id="GO:0003677">
    <property type="term" value="F:DNA binding"/>
    <property type="evidence" value="ECO:0007669"/>
    <property type="project" value="UniProtKB-KW"/>
</dbReference>
<evidence type="ECO:0000313" key="5">
    <source>
        <dbReference type="EMBL" id="CAB4048740.1"/>
    </source>
</evidence>
<comment type="similarity">
    <text evidence="1">Belongs to the type-I restriction system S methylase family.</text>
</comment>
<dbReference type="Proteomes" id="UP000494102">
    <property type="component" value="Unassembled WGS sequence"/>
</dbReference>
<evidence type="ECO:0000256" key="3">
    <source>
        <dbReference type="ARBA" id="ARBA00023125"/>
    </source>
</evidence>
<protein>
    <recommendedName>
        <fullName evidence="4">Type I restriction modification DNA specificity domain-containing protein</fullName>
    </recommendedName>
</protein>
<dbReference type="PANTHER" id="PTHR30408:SF12">
    <property type="entry name" value="TYPE I RESTRICTION ENZYME MJAVIII SPECIFICITY SUBUNIT"/>
    <property type="match status" value="1"/>
</dbReference>
<dbReference type="InterPro" id="IPR000055">
    <property type="entry name" value="Restrct_endonuc_typeI_TRD"/>
</dbReference>
<evidence type="ECO:0000256" key="2">
    <source>
        <dbReference type="ARBA" id="ARBA00022747"/>
    </source>
</evidence>
<dbReference type="GeneID" id="27797373"/>
<dbReference type="SUPFAM" id="SSF116734">
    <property type="entry name" value="DNA methylase specificity domain"/>
    <property type="match status" value="2"/>
</dbReference>
<gene>
    <name evidence="5" type="ORF">LMG9964_02381</name>
</gene>
<dbReference type="Gene3D" id="1.10.287.1120">
    <property type="entry name" value="Bipartite methylase S protein"/>
    <property type="match status" value="2"/>
</dbReference>
<keyword evidence="2" id="KW-0680">Restriction system</keyword>
<name>A0A6J5K4L4_9BURK</name>
<feature type="domain" description="Type I restriction modification DNA specificity" evidence="4">
    <location>
        <begin position="237"/>
        <end position="399"/>
    </location>
</feature>
<dbReference type="InterPro" id="IPR044946">
    <property type="entry name" value="Restrct_endonuc_typeI_TRD_sf"/>
</dbReference>
<evidence type="ECO:0000313" key="6">
    <source>
        <dbReference type="Proteomes" id="UP000494102"/>
    </source>
</evidence>
<dbReference type="AlphaFoldDB" id="A0A6J5K4L4"/>
<evidence type="ECO:0000256" key="1">
    <source>
        <dbReference type="ARBA" id="ARBA00010923"/>
    </source>
</evidence>
<dbReference type="InterPro" id="IPR052021">
    <property type="entry name" value="Type-I_RS_S_subunit"/>
</dbReference>
<feature type="domain" description="Type I restriction modification DNA specificity" evidence="4">
    <location>
        <begin position="27"/>
        <end position="205"/>
    </location>
</feature>
<dbReference type="GO" id="GO:0009307">
    <property type="term" value="P:DNA restriction-modification system"/>
    <property type="evidence" value="ECO:0007669"/>
    <property type="project" value="UniProtKB-KW"/>
</dbReference>
<dbReference type="CDD" id="cd17294">
    <property type="entry name" value="RMtype1_S_MmaC7ORF19P_TRD1-CR1_like"/>
    <property type="match status" value="1"/>
</dbReference>
<dbReference type="RefSeq" id="WP_051156748.1">
    <property type="nucleotide sequence ID" value="NZ_CADILN010000002.1"/>
</dbReference>
<dbReference type="EMBL" id="CADILN010000002">
    <property type="protein sequence ID" value="CAB4048740.1"/>
    <property type="molecule type" value="Genomic_DNA"/>
</dbReference>